<keyword evidence="3" id="KW-1185">Reference proteome</keyword>
<feature type="transmembrane region" description="Helical" evidence="1">
    <location>
        <begin position="193"/>
        <end position="219"/>
    </location>
</feature>
<dbReference type="EMBL" id="KN846969">
    <property type="protein sequence ID" value="KIW84698.1"/>
    <property type="molecule type" value="Genomic_DNA"/>
</dbReference>
<dbReference type="STRING" id="1442368.A0A0D2GUM6"/>
<dbReference type="PANTHER" id="PTHR42069">
    <property type="entry name" value="HYPHAL ANASTAMOSIS-8 PROTEIN"/>
    <property type="match status" value="1"/>
</dbReference>
<evidence type="ECO:0008006" key="4">
    <source>
        <dbReference type="Google" id="ProtNLM"/>
    </source>
</evidence>
<reference evidence="2 3" key="1">
    <citation type="submission" date="2015-01" db="EMBL/GenBank/DDBJ databases">
        <title>The Genome Sequence of Fonsecaea pedrosoi CBS 271.37.</title>
        <authorList>
            <consortium name="The Broad Institute Genomics Platform"/>
            <person name="Cuomo C."/>
            <person name="de Hoog S."/>
            <person name="Gorbushina A."/>
            <person name="Stielow B."/>
            <person name="Teixiera M."/>
            <person name="Abouelleil A."/>
            <person name="Chapman S.B."/>
            <person name="Priest M."/>
            <person name="Young S.K."/>
            <person name="Wortman J."/>
            <person name="Nusbaum C."/>
            <person name="Birren B."/>
        </authorList>
    </citation>
    <scope>NUCLEOTIDE SEQUENCE [LARGE SCALE GENOMIC DNA]</scope>
    <source>
        <strain evidence="2 3">CBS 271.37</strain>
    </source>
</reference>
<protein>
    <recommendedName>
        <fullName evidence="4">MARVEL domain-containing protein</fullName>
    </recommendedName>
</protein>
<evidence type="ECO:0000256" key="1">
    <source>
        <dbReference type="SAM" id="Phobius"/>
    </source>
</evidence>
<dbReference type="AlphaFoldDB" id="A0A0D2GUM6"/>
<feature type="transmembrane region" description="Helical" evidence="1">
    <location>
        <begin position="135"/>
        <end position="156"/>
    </location>
</feature>
<dbReference type="RefSeq" id="XP_013288506.1">
    <property type="nucleotide sequence ID" value="XM_013433052.1"/>
</dbReference>
<gene>
    <name evidence="2" type="ORF">Z517_00086</name>
</gene>
<dbReference type="OrthoDB" id="5400774at2759"/>
<name>A0A0D2GUM6_9EURO</name>
<feature type="transmembrane region" description="Helical" evidence="1">
    <location>
        <begin position="99"/>
        <end position="123"/>
    </location>
</feature>
<dbReference type="Proteomes" id="UP000053029">
    <property type="component" value="Unassembled WGS sequence"/>
</dbReference>
<accession>A0A0D2GUM6</accession>
<dbReference type="VEuPathDB" id="FungiDB:Z517_00086"/>
<keyword evidence="1" id="KW-0472">Membrane</keyword>
<keyword evidence="1" id="KW-1133">Transmembrane helix</keyword>
<feature type="transmembrane region" description="Helical" evidence="1">
    <location>
        <begin position="46"/>
        <end position="71"/>
    </location>
</feature>
<dbReference type="PANTHER" id="PTHR42069:SF1">
    <property type="entry name" value="MARVEL DOMAIN-CONTAINING PROTEIN"/>
    <property type="match status" value="1"/>
</dbReference>
<evidence type="ECO:0000313" key="3">
    <source>
        <dbReference type="Proteomes" id="UP000053029"/>
    </source>
</evidence>
<keyword evidence="1" id="KW-0812">Transmembrane</keyword>
<dbReference type="GeneID" id="25299576"/>
<dbReference type="HOGENOM" id="CLU_081905_0_0_1"/>
<evidence type="ECO:0000313" key="2">
    <source>
        <dbReference type="EMBL" id="KIW84698.1"/>
    </source>
</evidence>
<proteinExistence type="predicted"/>
<organism evidence="2 3">
    <name type="scientific">Fonsecaea pedrosoi CBS 271.37</name>
    <dbReference type="NCBI Taxonomy" id="1442368"/>
    <lineage>
        <taxon>Eukaryota</taxon>
        <taxon>Fungi</taxon>
        <taxon>Dikarya</taxon>
        <taxon>Ascomycota</taxon>
        <taxon>Pezizomycotina</taxon>
        <taxon>Eurotiomycetes</taxon>
        <taxon>Chaetothyriomycetidae</taxon>
        <taxon>Chaetothyriales</taxon>
        <taxon>Herpotrichiellaceae</taxon>
        <taxon>Fonsecaea</taxon>
    </lineage>
</organism>
<sequence>MEPLRHLVLPSQNTAAAPPYAFTEPTHEQTRRAQREARAVPNSFRVLVRIIALAAAASIIGVLAHATVVWINTRSVILQQPDGSFQRGWPDHIDLWPTWVMLAAAVIAVVVQLLSMLTFCGGIRRLRETRLHTGAVFFTSLIGIAAWVAAAVYFRLQDNKGKKGWGLWSWSCTHQYLNNGKMSFEFMCSEMKYTFIASIVGAALELISLVIFGVTLIRLRKRESGYSKLYMAQT</sequence>